<dbReference type="SFLD" id="SFLDS00029">
    <property type="entry name" value="Radical_SAM"/>
    <property type="match status" value="1"/>
</dbReference>
<organism evidence="2 3">
    <name type="scientific">Candidatus Faecivivens stercoripullorum</name>
    <dbReference type="NCBI Taxonomy" id="2840805"/>
    <lineage>
        <taxon>Bacteria</taxon>
        <taxon>Bacillati</taxon>
        <taxon>Bacillota</taxon>
        <taxon>Clostridia</taxon>
        <taxon>Eubacteriales</taxon>
        <taxon>Oscillospiraceae</taxon>
        <taxon>Oscillospiraceae incertae sedis</taxon>
        <taxon>Candidatus Faecivivens</taxon>
    </lineage>
</organism>
<gene>
    <name evidence="2" type="ORF">IAC43_05830</name>
</gene>
<name>A0A9D1H6B4_9FIRM</name>
<dbReference type="Proteomes" id="UP000824160">
    <property type="component" value="Unassembled WGS sequence"/>
</dbReference>
<dbReference type="InterPro" id="IPR006638">
    <property type="entry name" value="Elp3/MiaA/NifB-like_rSAM"/>
</dbReference>
<dbReference type="EMBL" id="DVLW01000159">
    <property type="protein sequence ID" value="HIT94685.1"/>
    <property type="molecule type" value="Genomic_DNA"/>
</dbReference>
<dbReference type="InterPro" id="IPR045784">
    <property type="entry name" value="Radical_SAM_N2"/>
</dbReference>
<proteinExistence type="predicted"/>
<dbReference type="Gene3D" id="3.80.30.20">
    <property type="entry name" value="tm_1862 like domain"/>
    <property type="match status" value="1"/>
</dbReference>
<comment type="caution">
    <text evidence="2">The sequence shown here is derived from an EMBL/GenBank/DDBJ whole genome shotgun (WGS) entry which is preliminary data.</text>
</comment>
<dbReference type="Pfam" id="PF19864">
    <property type="entry name" value="Radical_SAM_N2"/>
    <property type="match status" value="1"/>
</dbReference>
<dbReference type="PROSITE" id="PS51918">
    <property type="entry name" value="RADICAL_SAM"/>
    <property type="match status" value="1"/>
</dbReference>
<reference evidence="2" key="1">
    <citation type="submission" date="2020-10" db="EMBL/GenBank/DDBJ databases">
        <authorList>
            <person name="Gilroy R."/>
        </authorList>
    </citation>
    <scope>NUCLEOTIDE SEQUENCE</scope>
    <source>
        <strain evidence="2">ChiBcec7-5410</strain>
    </source>
</reference>
<dbReference type="InterPro" id="IPR058240">
    <property type="entry name" value="rSAM_sf"/>
</dbReference>
<dbReference type="PANTHER" id="PTHR42731:SF1">
    <property type="entry name" value="RADICAL SAM DOMAIN PROTEIN"/>
    <property type="match status" value="1"/>
</dbReference>
<dbReference type="InterPro" id="IPR023862">
    <property type="entry name" value="CHP03960_rSAM"/>
</dbReference>
<dbReference type="GO" id="GO:0003824">
    <property type="term" value="F:catalytic activity"/>
    <property type="evidence" value="ECO:0007669"/>
    <property type="project" value="InterPro"/>
</dbReference>
<evidence type="ECO:0000313" key="3">
    <source>
        <dbReference type="Proteomes" id="UP000824160"/>
    </source>
</evidence>
<dbReference type="AlphaFoldDB" id="A0A9D1H6B4"/>
<dbReference type="CDD" id="cd01335">
    <property type="entry name" value="Radical_SAM"/>
    <property type="match status" value="1"/>
</dbReference>
<dbReference type="SFLD" id="SFLDG01082">
    <property type="entry name" value="B12-binding_domain_containing"/>
    <property type="match status" value="1"/>
</dbReference>
<dbReference type="SMART" id="SM00729">
    <property type="entry name" value="Elp3"/>
    <property type="match status" value="1"/>
</dbReference>
<dbReference type="NCBIfam" id="TIGR03960">
    <property type="entry name" value="rSAM_fuse_unch"/>
    <property type="match status" value="1"/>
</dbReference>
<accession>A0A9D1H6B4</accession>
<feature type="domain" description="Radical SAM core" evidence="1">
    <location>
        <begin position="255"/>
        <end position="491"/>
    </location>
</feature>
<sequence length="616" mass="69727">MNIKEQLEPLLLKVQKPARYIGGELHSIVKDKSTVDFRIALGFPDTYEIGMSHLGLKILYDIINADPHCWAERVYTPWTDFEALMRQKGLPLYGLESLDPLSEFDVIGFSLQYELSYTNVLNMLDLSGLNPIAAERSEDDPVIIAGGPCASNPEPLADFIDLFQIGEGEEVMMEMIALYREMKADGSYTKKDFLRRAAQIPGIYVPSLYEVSYHDDGTIAAVTPKDGAPAKVTKRIIQDMSSVRYPSTFIVPYMETVHDRAVLEVMRGCIRGCRFCQAGFIYRPLRAKNPDVLCAQGKALCDSTGYDELSLSSLSTSDHPQVEQLLSRMIDYTDEKKIGLSLPSLRVDNFSEELLEKVSRIHKTGLTFAPEAGNQRMRNVINKGVDEDEIMNTCKIAFEGGYTSVKLYFMSSLPTETDEDVKDIGRLAQRIVDLYFSLEKRPRKMVSVSISVAVFVPKCDTPFQWVGQDDFETIKRKQQALLDTIRSRKISVAWHDVHTSVLEGVIARGDRRLGKAIYLAWKKGCRLDSWSECFDYDKWMEAIREAGLTVEFYASRTRDLDEILPWDHIDVGVSKNFLKHEWEKAQRAEVTKNCREQCAGCGASRLLDRKDGVCVE</sequence>
<reference evidence="2" key="2">
    <citation type="journal article" date="2021" name="PeerJ">
        <title>Extensive microbial diversity within the chicken gut microbiome revealed by metagenomics and culture.</title>
        <authorList>
            <person name="Gilroy R."/>
            <person name="Ravi A."/>
            <person name="Getino M."/>
            <person name="Pursley I."/>
            <person name="Horton D.L."/>
            <person name="Alikhan N.F."/>
            <person name="Baker D."/>
            <person name="Gharbi K."/>
            <person name="Hall N."/>
            <person name="Watson M."/>
            <person name="Adriaenssens E.M."/>
            <person name="Foster-Nyarko E."/>
            <person name="Jarju S."/>
            <person name="Secka A."/>
            <person name="Antonio M."/>
            <person name="Oren A."/>
            <person name="Chaudhuri R.R."/>
            <person name="La Ragione R."/>
            <person name="Hildebrand F."/>
            <person name="Pallen M.J."/>
        </authorList>
    </citation>
    <scope>NUCLEOTIDE SEQUENCE</scope>
    <source>
        <strain evidence="2">ChiBcec7-5410</strain>
    </source>
</reference>
<dbReference type="PANTHER" id="PTHR42731">
    <property type="entry name" value="SLL1084 PROTEIN"/>
    <property type="match status" value="1"/>
</dbReference>
<dbReference type="Pfam" id="PF04055">
    <property type="entry name" value="Radical_SAM"/>
    <property type="match status" value="1"/>
</dbReference>
<protein>
    <submittedName>
        <fullName evidence="2">TIGR03960 family B12-binding radical SAM protein</fullName>
    </submittedName>
</protein>
<dbReference type="InterPro" id="IPR007197">
    <property type="entry name" value="rSAM"/>
</dbReference>
<dbReference type="SUPFAM" id="SSF102114">
    <property type="entry name" value="Radical SAM enzymes"/>
    <property type="match status" value="1"/>
</dbReference>
<dbReference type="InterPro" id="IPR023404">
    <property type="entry name" value="rSAM_horseshoe"/>
</dbReference>
<dbReference type="GO" id="GO:0051536">
    <property type="term" value="F:iron-sulfur cluster binding"/>
    <property type="evidence" value="ECO:0007669"/>
    <property type="project" value="InterPro"/>
</dbReference>
<evidence type="ECO:0000259" key="1">
    <source>
        <dbReference type="PROSITE" id="PS51918"/>
    </source>
</evidence>
<evidence type="ECO:0000313" key="2">
    <source>
        <dbReference type="EMBL" id="HIT94685.1"/>
    </source>
</evidence>